<dbReference type="PANTHER" id="PTHR46082:SF11">
    <property type="entry name" value="AAA+ ATPASE DOMAIN-CONTAINING PROTEIN-RELATED"/>
    <property type="match status" value="1"/>
</dbReference>
<accession>A0A9P5D4N0</accession>
<evidence type="ECO:0000313" key="3">
    <source>
        <dbReference type="Proteomes" id="UP000749293"/>
    </source>
</evidence>
<keyword evidence="3" id="KW-1185">Reference proteome</keyword>
<dbReference type="Pfam" id="PF01048">
    <property type="entry name" value="PNP_UDP_1"/>
    <property type="match status" value="1"/>
</dbReference>
<dbReference type="GeneID" id="55968292"/>
<comment type="caution">
    <text evidence="2">The sequence shown here is derived from an EMBL/GenBank/DDBJ whole genome shotgun (WGS) entry which is preliminary data.</text>
</comment>
<dbReference type="InterPro" id="IPR000845">
    <property type="entry name" value="Nucleoside_phosphorylase_d"/>
</dbReference>
<evidence type="ECO:0000313" key="2">
    <source>
        <dbReference type="EMBL" id="KAF4121654.1"/>
    </source>
</evidence>
<evidence type="ECO:0000259" key="1">
    <source>
        <dbReference type="Pfam" id="PF01048"/>
    </source>
</evidence>
<dbReference type="EMBL" id="JAANYQ010000012">
    <property type="protein sequence ID" value="KAF4121654.1"/>
    <property type="molecule type" value="Genomic_DNA"/>
</dbReference>
<dbReference type="InterPro" id="IPR035994">
    <property type="entry name" value="Nucleoside_phosphorylase_sf"/>
</dbReference>
<feature type="domain" description="Nucleoside phosphorylase" evidence="1">
    <location>
        <begin position="223"/>
        <end position="296"/>
    </location>
</feature>
<dbReference type="SUPFAM" id="SSF53167">
    <property type="entry name" value="Purine and uridine phosphorylases"/>
    <property type="match status" value="1"/>
</dbReference>
<dbReference type="AlphaFoldDB" id="A0A9P5D4N0"/>
<organism evidence="2 3">
    <name type="scientific">Geosmithia morbida</name>
    <dbReference type="NCBI Taxonomy" id="1094350"/>
    <lineage>
        <taxon>Eukaryota</taxon>
        <taxon>Fungi</taxon>
        <taxon>Dikarya</taxon>
        <taxon>Ascomycota</taxon>
        <taxon>Pezizomycotina</taxon>
        <taxon>Sordariomycetes</taxon>
        <taxon>Hypocreomycetidae</taxon>
        <taxon>Hypocreales</taxon>
        <taxon>Bionectriaceae</taxon>
        <taxon>Geosmithia</taxon>
    </lineage>
</organism>
<dbReference type="Proteomes" id="UP000749293">
    <property type="component" value="Unassembled WGS sequence"/>
</dbReference>
<reference evidence="2" key="1">
    <citation type="submission" date="2020-03" db="EMBL/GenBank/DDBJ databases">
        <title>Site-based positive gene gene selection in Geosmithia morbida across the United States reveals a broad range of putative effectors and factors for local host and environmental adapation.</title>
        <authorList>
            <person name="Onufrak A."/>
            <person name="Murdoch R.W."/>
            <person name="Gazis R."/>
            <person name="Huff M."/>
            <person name="Staton M."/>
            <person name="Klingeman W."/>
            <person name="Hadziabdic D."/>
        </authorList>
    </citation>
    <scope>NUCLEOTIDE SEQUENCE</scope>
    <source>
        <strain evidence="2">1262</strain>
    </source>
</reference>
<name>A0A9P5D4N0_9HYPO</name>
<proteinExistence type="predicted"/>
<dbReference type="OrthoDB" id="1577640at2759"/>
<dbReference type="GO" id="GO:0003824">
    <property type="term" value="F:catalytic activity"/>
    <property type="evidence" value="ECO:0007669"/>
    <property type="project" value="InterPro"/>
</dbReference>
<dbReference type="GO" id="GO:0009116">
    <property type="term" value="P:nucleoside metabolic process"/>
    <property type="evidence" value="ECO:0007669"/>
    <property type="project" value="InterPro"/>
</dbReference>
<dbReference type="PANTHER" id="PTHR46082">
    <property type="entry name" value="ATP/GTP-BINDING PROTEIN-RELATED"/>
    <property type="match status" value="1"/>
</dbReference>
<dbReference type="InterPro" id="IPR053137">
    <property type="entry name" value="NLR-like"/>
</dbReference>
<dbReference type="RefSeq" id="XP_035320306.1">
    <property type="nucleotide sequence ID" value="XM_035464042.1"/>
</dbReference>
<gene>
    <name evidence="2" type="ORF">GMORB2_2062</name>
</gene>
<sequence>MSDPRKYTIGWIAALTSEGVGAEIFLDEKHESPGRPSRDDNNYTVGRIGRHNVVIVTLPDGEYGTAAAASVVVDMVRTFVNVNVCLMVGVGGGAPSKRHDVRLGDVVVGVPSGGVEGVAQYDVWTGMQTGVFQRAKRLNQPPPILTAAASSLQRATKGRLSLVLQNDIDGALDKIWRRKKYTRPPQATDRLYRSTFEHVRDPGSLCDSCDACGGHPASLELRKERRGEDANAPVVHYGLIASGNALIRNPHVRDELARSKGVACFEMETAGIANYVPCLAIRGICDYSDSHKNKNWQGYASMAAAAYAKNLILHIGSDRASVPVTRVGRH</sequence>
<dbReference type="Gene3D" id="3.40.50.1580">
    <property type="entry name" value="Nucleoside phosphorylase domain"/>
    <property type="match status" value="1"/>
</dbReference>
<protein>
    <submittedName>
        <fullName evidence="2">Phosphorylase superfamily</fullName>
    </submittedName>
</protein>